<accession>A0A2H5XGB0</accession>
<gene>
    <name evidence="1" type="ORF">HRbin17_02736</name>
</gene>
<comment type="caution">
    <text evidence="1">The sequence shown here is derived from an EMBL/GenBank/DDBJ whole genome shotgun (WGS) entry which is preliminary data.</text>
</comment>
<dbReference type="AlphaFoldDB" id="A0A2H5XGB0"/>
<evidence type="ECO:0000313" key="1">
    <source>
        <dbReference type="EMBL" id="GBD00198.1"/>
    </source>
</evidence>
<sequence>MICGGGVPLRVSSSTQTGRFFNTVAVTSVGCQSLRWVQPCPKFGTATTPSIALVQSRKGDAASVTTPRCLSHAITRSASDQMRAWGNSSVKRSGA</sequence>
<evidence type="ECO:0000313" key="2">
    <source>
        <dbReference type="Proteomes" id="UP000236173"/>
    </source>
</evidence>
<name>A0A2H5XGB0_9BACT</name>
<protein>
    <submittedName>
        <fullName evidence="1">Uncharacterized protein</fullName>
    </submittedName>
</protein>
<organism evidence="1 2">
    <name type="scientific">Candidatus Fervidibacter japonicus</name>
    <dbReference type="NCBI Taxonomy" id="2035412"/>
    <lineage>
        <taxon>Bacteria</taxon>
        <taxon>Candidatus Fervidibacterota</taxon>
        <taxon>Candidatus Fervidibacter</taxon>
    </lineage>
</organism>
<dbReference type="EMBL" id="BEHT01000058">
    <property type="protein sequence ID" value="GBD00198.1"/>
    <property type="molecule type" value="Genomic_DNA"/>
</dbReference>
<proteinExistence type="predicted"/>
<reference evidence="2" key="1">
    <citation type="submission" date="2017-09" db="EMBL/GenBank/DDBJ databases">
        <title>Metaegenomics of thermophilic ammonia-oxidizing enrichment culture.</title>
        <authorList>
            <person name="Kato S."/>
            <person name="Suzuki K."/>
        </authorList>
    </citation>
    <scope>NUCLEOTIDE SEQUENCE [LARGE SCALE GENOMIC DNA]</scope>
</reference>
<dbReference type="Proteomes" id="UP000236173">
    <property type="component" value="Unassembled WGS sequence"/>
</dbReference>